<sequence>MAASYSGPIIDAHHHFWRMDLDRHPWLMRIPADSADAALRNDFLPVDYVGFAVRHGITASVHVEANWDPADPLGETGWLDGLERPGGIACRYVASAPLGDPAIAALIERHAAHPRTVGLREIVSWHPDPAKRRTPANDRFDNPVWRENLKRAGDLGLGLDLLVTPHQFANVAQLAADFETINIIVNHYGSPMDRDPAGMRLWRNGLSLLARQPNIAIKLSDPVAYDHDWTWESLRDVTDCAIEAFGPGRCLFATDHPVSTLHIGFGEWVEGVDFHPEVSRVGV</sequence>
<evidence type="ECO:0000313" key="4">
    <source>
        <dbReference type="Proteomes" id="UP000262379"/>
    </source>
</evidence>
<comment type="similarity">
    <text evidence="1">Belongs to the metallo-dependent hydrolases superfamily.</text>
</comment>
<keyword evidence="4" id="KW-1185">Reference proteome</keyword>
<evidence type="ECO:0000259" key="2">
    <source>
        <dbReference type="Pfam" id="PF04909"/>
    </source>
</evidence>
<feature type="domain" description="Amidohydrolase-related" evidence="2">
    <location>
        <begin position="10"/>
        <end position="270"/>
    </location>
</feature>
<gene>
    <name evidence="3" type="ORF">DY251_13550</name>
</gene>
<protein>
    <submittedName>
        <fullName evidence="3">Hydrolase</fullName>
    </submittedName>
</protein>
<reference evidence="4" key="1">
    <citation type="submission" date="2018-08" db="EMBL/GenBank/DDBJ databases">
        <authorList>
            <person name="Im W.T."/>
        </authorList>
    </citation>
    <scope>NUCLEOTIDE SEQUENCE [LARGE SCALE GENOMIC DNA]</scope>
    <source>
        <strain evidence="4">LA-28</strain>
    </source>
</reference>
<dbReference type="SUPFAM" id="SSF51556">
    <property type="entry name" value="Metallo-dependent hydrolases"/>
    <property type="match status" value="1"/>
</dbReference>
<dbReference type="Gene3D" id="3.20.20.140">
    <property type="entry name" value="Metal-dependent hydrolases"/>
    <property type="match status" value="1"/>
</dbReference>
<name>A0A371XD85_9HYPH</name>
<dbReference type="AlphaFoldDB" id="A0A371XD85"/>
<organism evidence="3 4">
    <name type="scientific">Mesorhizobium denitrificans</name>
    <dbReference type="NCBI Taxonomy" id="2294114"/>
    <lineage>
        <taxon>Bacteria</taxon>
        <taxon>Pseudomonadati</taxon>
        <taxon>Pseudomonadota</taxon>
        <taxon>Alphaproteobacteria</taxon>
        <taxon>Hyphomicrobiales</taxon>
        <taxon>Phyllobacteriaceae</taxon>
        <taxon>Mesorhizobium</taxon>
    </lineage>
</organism>
<dbReference type="GO" id="GO:0016787">
    <property type="term" value="F:hydrolase activity"/>
    <property type="evidence" value="ECO:0007669"/>
    <property type="project" value="UniProtKB-KW"/>
</dbReference>
<dbReference type="InterPro" id="IPR006680">
    <property type="entry name" value="Amidohydro-rel"/>
</dbReference>
<dbReference type="EMBL" id="QURN01000009">
    <property type="protein sequence ID" value="RFC67176.1"/>
    <property type="molecule type" value="Genomic_DNA"/>
</dbReference>
<dbReference type="InterPro" id="IPR052350">
    <property type="entry name" value="Metallo-dep_Lactonases"/>
</dbReference>
<dbReference type="InterPro" id="IPR032466">
    <property type="entry name" value="Metal_Hydrolase"/>
</dbReference>
<keyword evidence="3" id="KW-0378">Hydrolase</keyword>
<dbReference type="PANTHER" id="PTHR43569:SF2">
    <property type="entry name" value="AMIDOHYDROLASE-RELATED DOMAIN-CONTAINING PROTEIN"/>
    <property type="match status" value="1"/>
</dbReference>
<dbReference type="Proteomes" id="UP000262379">
    <property type="component" value="Unassembled WGS sequence"/>
</dbReference>
<accession>A0A371XD85</accession>
<comment type="caution">
    <text evidence="3">The sequence shown here is derived from an EMBL/GenBank/DDBJ whole genome shotgun (WGS) entry which is preliminary data.</text>
</comment>
<dbReference type="Pfam" id="PF04909">
    <property type="entry name" value="Amidohydro_2"/>
    <property type="match status" value="1"/>
</dbReference>
<evidence type="ECO:0000256" key="1">
    <source>
        <dbReference type="ARBA" id="ARBA00038310"/>
    </source>
</evidence>
<dbReference type="PANTHER" id="PTHR43569">
    <property type="entry name" value="AMIDOHYDROLASE"/>
    <property type="match status" value="1"/>
</dbReference>
<proteinExistence type="inferred from homology"/>
<evidence type="ECO:0000313" key="3">
    <source>
        <dbReference type="EMBL" id="RFC67176.1"/>
    </source>
</evidence>
<dbReference type="RefSeq" id="WP_116624428.1">
    <property type="nucleotide sequence ID" value="NZ_QURN01000009.1"/>
</dbReference>